<evidence type="ECO:0000313" key="2">
    <source>
        <dbReference type="EMBL" id="SPH20003.1"/>
    </source>
</evidence>
<evidence type="ECO:0000313" key="3">
    <source>
        <dbReference type="Proteomes" id="UP000244880"/>
    </source>
</evidence>
<dbReference type="Proteomes" id="UP000244880">
    <property type="component" value="Unassembled WGS sequence"/>
</dbReference>
<dbReference type="EMBL" id="OMOR01000001">
    <property type="protein sequence ID" value="SPH20003.1"/>
    <property type="molecule type" value="Genomic_DNA"/>
</dbReference>
<sequence length="134" mass="14383">MPLRYLAAAILALAPLNAGANGFYFDPGLTVNPVSATQFEVIEARGEGARGMWCAAARYAVYTLGQDKGRLYVDTPRGPSVTQNSGKGVVFTTQAPENPTQSVSVTVRRAGASLPVIHALQFCRDYDVFPDNNF</sequence>
<keyword evidence="3" id="KW-1185">Reference proteome</keyword>
<name>A0A2R8BAG2_9RHOB</name>
<dbReference type="RefSeq" id="WP_108827276.1">
    <property type="nucleotide sequence ID" value="NZ_OMOR01000001.1"/>
</dbReference>
<reference evidence="2 3" key="1">
    <citation type="submission" date="2018-03" db="EMBL/GenBank/DDBJ databases">
        <authorList>
            <person name="Keele B.F."/>
        </authorList>
    </citation>
    <scope>NUCLEOTIDE SEQUENCE [LARGE SCALE GENOMIC DNA]</scope>
    <source>
        <strain evidence="2 3">CECT 8599</strain>
    </source>
</reference>
<evidence type="ECO:0000256" key="1">
    <source>
        <dbReference type="SAM" id="SignalP"/>
    </source>
</evidence>
<keyword evidence="1" id="KW-0732">Signal</keyword>
<dbReference type="AlphaFoldDB" id="A0A2R8BAG2"/>
<organism evidence="2 3">
    <name type="scientific">Ascidiaceihabitans donghaensis</name>
    <dbReference type="NCBI Taxonomy" id="1510460"/>
    <lineage>
        <taxon>Bacteria</taxon>
        <taxon>Pseudomonadati</taxon>
        <taxon>Pseudomonadota</taxon>
        <taxon>Alphaproteobacteria</taxon>
        <taxon>Rhodobacterales</taxon>
        <taxon>Paracoccaceae</taxon>
        <taxon>Ascidiaceihabitans</taxon>
    </lineage>
</organism>
<accession>A0A2R8BAG2</accession>
<gene>
    <name evidence="2" type="ORF">ASD8599_00743</name>
</gene>
<protein>
    <submittedName>
        <fullName evidence="2">Uncharacterized protein</fullName>
    </submittedName>
</protein>
<feature type="chain" id="PRO_5015323921" evidence="1">
    <location>
        <begin position="21"/>
        <end position="134"/>
    </location>
</feature>
<feature type="signal peptide" evidence="1">
    <location>
        <begin position="1"/>
        <end position="20"/>
    </location>
</feature>
<dbReference type="OrthoDB" id="7862366at2"/>
<proteinExistence type="predicted"/>